<organism evidence="2">
    <name type="scientific">Candidatus Enterococcus dunnyi</name>
    <dbReference type="NCBI Taxonomy" id="1834192"/>
    <lineage>
        <taxon>Bacteria</taxon>
        <taxon>Bacillati</taxon>
        <taxon>Bacillota</taxon>
        <taxon>Bacilli</taxon>
        <taxon>Lactobacillales</taxon>
        <taxon>Enterococcaceae</taxon>
        <taxon>Enterococcus</taxon>
    </lineage>
</organism>
<reference evidence="3" key="3">
    <citation type="submission" date="2024-03" db="EMBL/GenBank/DDBJ databases">
        <title>The Genome Sequence of Enterococcus sp. DIV0238c.</title>
        <authorList>
            <consortium name="The Broad Institute Genomics Platform"/>
            <consortium name="The Broad Institute Microbial Omics Core"/>
            <consortium name="The Broad Institute Genomic Center for Infectious Diseases"/>
            <person name="Earl A."/>
            <person name="Manson A."/>
            <person name="Gilmore M."/>
            <person name="Schwartman J."/>
            <person name="Shea T."/>
            <person name="Abouelleil A."/>
            <person name="Cao P."/>
            <person name="Chapman S."/>
            <person name="Cusick C."/>
            <person name="Young S."/>
            <person name="Neafsey D."/>
            <person name="Nusbaum C."/>
            <person name="Birren B."/>
        </authorList>
    </citation>
    <scope>NUCLEOTIDE SEQUENCE</scope>
    <source>
        <strain evidence="3">9D6_DIV0238</strain>
    </source>
</reference>
<evidence type="ECO:0000313" key="3">
    <source>
        <dbReference type="EMBL" id="WYJ92635.1"/>
    </source>
</evidence>
<dbReference type="InterPro" id="IPR000182">
    <property type="entry name" value="GNAT_dom"/>
</dbReference>
<dbReference type="EMBL" id="NIBQ01000001">
    <property type="protein sequence ID" value="OUZ35329.1"/>
    <property type="molecule type" value="Genomic_DNA"/>
</dbReference>
<dbReference type="Gene3D" id="3.40.630.30">
    <property type="match status" value="1"/>
</dbReference>
<dbReference type="PROSITE" id="PS51186">
    <property type="entry name" value="GNAT"/>
    <property type="match status" value="1"/>
</dbReference>
<evidence type="ECO:0000313" key="4">
    <source>
        <dbReference type="Proteomes" id="UP000196151"/>
    </source>
</evidence>
<accession>A0A200JEP9</accession>
<feature type="domain" description="N-acetyltransferase" evidence="1">
    <location>
        <begin position="3"/>
        <end position="158"/>
    </location>
</feature>
<sequence length="215" mass="24695">MTITIRHEDEKDYRIVEEITREAFWNLYFPGAVEHLLVHNIRKHPDFIPELSFVIELDNQIIGSIFYTKAKVIDKEGIEHPIITFGPVSISPEYHRQGFGRMLIEHSLAEAKRLGFNAIILGGFTYHYHPYGFVGTKKYNISMPDGKFYTGVMALPLFEGALDGISGSVHFSEAMYPDESILDDFDKTFPPKEKKVLPHQSDFEKAVSEIDTYDY</sequence>
<keyword evidence="4" id="KW-1185">Reference proteome</keyword>
<dbReference type="SUPFAM" id="SSF55729">
    <property type="entry name" value="Acyl-CoA N-acyltransferases (Nat)"/>
    <property type="match status" value="1"/>
</dbReference>
<dbReference type="GO" id="GO:0016747">
    <property type="term" value="F:acyltransferase activity, transferring groups other than amino-acyl groups"/>
    <property type="evidence" value="ECO:0007669"/>
    <property type="project" value="InterPro"/>
</dbReference>
<dbReference type="CDD" id="cd04301">
    <property type="entry name" value="NAT_SF"/>
    <property type="match status" value="1"/>
</dbReference>
<dbReference type="Proteomes" id="UP000196151">
    <property type="component" value="Chromosome"/>
</dbReference>
<dbReference type="RefSeq" id="WP_087639943.1">
    <property type="nucleotide sequence ID" value="NZ_CP147246.1"/>
</dbReference>
<dbReference type="Pfam" id="PF00583">
    <property type="entry name" value="Acetyltransf_1"/>
    <property type="match status" value="1"/>
</dbReference>
<evidence type="ECO:0000313" key="2">
    <source>
        <dbReference type="EMBL" id="OUZ35329.1"/>
    </source>
</evidence>
<protein>
    <recommendedName>
        <fullName evidence="1">N-acetyltransferase domain-containing protein</fullName>
    </recommendedName>
</protein>
<evidence type="ECO:0000259" key="1">
    <source>
        <dbReference type="PROSITE" id="PS51186"/>
    </source>
</evidence>
<reference evidence="2" key="1">
    <citation type="submission" date="2017-05" db="EMBL/GenBank/DDBJ databases">
        <title>The Genome Sequence of Enterococcus sp. 9D6_DIV0238.</title>
        <authorList>
            <consortium name="The Broad Institute Genomics Platform"/>
            <consortium name="The Broad Institute Genomic Center for Infectious Diseases"/>
            <person name="Earl A."/>
            <person name="Manson A."/>
            <person name="Schwartman J."/>
            <person name="Gilmore M."/>
            <person name="Abouelleil A."/>
            <person name="Cao P."/>
            <person name="Chapman S."/>
            <person name="Cusick C."/>
            <person name="Shea T."/>
            <person name="Young S."/>
            <person name="Neafsey D."/>
            <person name="Nusbaum C."/>
            <person name="Birren B."/>
        </authorList>
    </citation>
    <scope>NUCLEOTIDE SEQUENCE [LARGE SCALE GENOMIC DNA]</scope>
    <source>
        <strain evidence="2">9D6_DIV0238</strain>
    </source>
</reference>
<dbReference type="EMBL" id="CP147246">
    <property type="protein sequence ID" value="WYJ92635.1"/>
    <property type="molecule type" value="Genomic_DNA"/>
</dbReference>
<reference evidence="3" key="2">
    <citation type="submission" date="2017-05" db="EMBL/GenBank/DDBJ databases">
        <authorList>
            <consortium name="The Broad Institute Genomics Platform"/>
            <consortium name="The Broad Institute Genomic Center for Infectious Diseases"/>
            <person name="Earl A."/>
            <person name="Manson A."/>
            <person name="Schwartman J."/>
            <person name="Gilmore M."/>
            <person name="Abouelleil A."/>
            <person name="Cao P."/>
            <person name="Chapman S."/>
            <person name="Cusick C."/>
            <person name="Shea T."/>
            <person name="Young S."/>
            <person name="Neafsey D."/>
            <person name="Nusbaum C."/>
            <person name="Birren B."/>
        </authorList>
    </citation>
    <scope>NUCLEOTIDE SEQUENCE</scope>
    <source>
        <strain evidence="3">9D6_DIV0238</strain>
    </source>
</reference>
<dbReference type="OrthoDB" id="9797178at2"/>
<name>A0A200JEP9_9ENTE</name>
<dbReference type="AlphaFoldDB" id="A0A200JEP9"/>
<dbReference type="InterPro" id="IPR016181">
    <property type="entry name" value="Acyl_CoA_acyltransferase"/>
</dbReference>
<gene>
    <name evidence="3" type="ORF">A5889_000114</name>
    <name evidence="2" type="ORF">A5889_000805</name>
</gene>
<proteinExistence type="predicted"/>